<dbReference type="InterPro" id="IPR002173">
    <property type="entry name" value="Carboh/pur_kinase_PfkB_CS"/>
</dbReference>
<feature type="domain" description="Carbohydrate kinase PfkB" evidence="4">
    <location>
        <begin position="2"/>
        <end position="299"/>
    </location>
</feature>
<dbReference type="AlphaFoldDB" id="A0A949K1S6"/>
<evidence type="ECO:0000313" key="5">
    <source>
        <dbReference type="EMBL" id="MBU9737757.1"/>
    </source>
</evidence>
<dbReference type="CDD" id="cd01166">
    <property type="entry name" value="KdgK"/>
    <property type="match status" value="1"/>
</dbReference>
<evidence type="ECO:0000256" key="2">
    <source>
        <dbReference type="ARBA" id="ARBA00022679"/>
    </source>
</evidence>
<dbReference type="EMBL" id="JAHQCW010000024">
    <property type="protein sequence ID" value="MBU9737757.1"/>
    <property type="molecule type" value="Genomic_DNA"/>
</dbReference>
<name>A0A949K1S6_9FIRM</name>
<evidence type="ECO:0000259" key="4">
    <source>
        <dbReference type="Pfam" id="PF00294"/>
    </source>
</evidence>
<keyword evidence="2" id="KW-0808">Transferase</keyword>
<keyword evidence="3 5" id="KW-0418">Kinase</keyword>
<dbReference type="Pfam" id="PF00294">
    <property type="entry name" value="PfkB"/>
    <property type="match status" value="1"/>
</dbReference>
<organism evidence="5 6">
    <name type="scientific">Diplocloster agilis</name>
    <dbReference type="NCBI Taxonomy" id="2850323"/>
    <lineage>
        <taxon>Bacteria</taxon>
        <taxon>Bacillati</taxon>
        <taxon>Bacillota</taxon>
        <taxon>Clostridia</taxon>
        <taxon>Lachnospirales</taxon>
        <taxon>Lachnospiraceae</taxon>
        <taxon>Diplocloster</taxon>
    </lineage>
</organism>
<evidence type="ECO:0000256" key="3">
    <source>
        <dbReference type="ARBA" id="ARBA00022777"/>
    </source>
</evidence>
<dbReference type="PROSITE" id="PS00584">
    <property type="entry name" value="PFKB_KINASES_2"/>
    <property type="match status" value="1"/>
</dbReference>
<reference evidence="5" key="1">
    <citation type="submission" date="2021-06" db="EMBL/GenBank/DDBJ databases">
        <title>Description of novel taxa of the family Lachnospiraceae.</title>
        <authorList>
            <person name="Chaplin A.V."/>
            <person name="Sokolova S.R."/>
            <person name="Pikina A.P."/>
            <person name="Korzhanova M."/>
            <person name="Belova V."/>
            <person name="Korostin D."/>
            <person name="Efimov B.A."/>
        </authorList>
    </citation>
    <scope>NUCLEOTIDE SEQUENCE</scope>
    <source>
        <strain evidence="5">ASD5720</strain>
    </source>
</reference>
<dbReference type="SUPFAM" id="SSF53613">
    <property type="entry name" value="Ribokinase-like"/>
    <property type="match status" value="1"/>
</dbReference>
<dbReference type="GO" id="GO:0016301">
    <property type="term" value="F:kinase activity"/>
    <property type="evidence" value="ECO:0007669"/>
    <property type="project" value="UniProtKB-KW"/>
</dbReference>
<evidence type="ECO:0000313" key="6">
    <source>
        <dbReference type="Proteomes" id="UP000712157"/>
    </source>
</evidence>
<dbReference type="InterPro" id="IPR029056">
    <property type="entry name" value="Ribokinase-like"/>
</dbReference>
<protein>
    <submittedName>
        <fullName evidence="5">Sugar kinase</fullName>
    </submittedName>
</protein>
<accession>A0A949K1S6</accession>
<keyword evidence="6" id="KW-1185">Reference proteome</keyword>
<evidence type="ECO:0000256" key="1">
    <source>
        <dbReference type="ARBA" id="ARBA00010688"/>
    </source>
</evidence>
<dbReference type="InterPro" id="IPR050306">
    <property type="entry name" value="PfkB_Carbo_kinase"/>
</dbReference>
<dbReference type="PANTHER" id="PTHR43085">
    <property type="entry name" value="HEXOKINASE FAMILY MEMBER"/>
    <property type="match status" value="1"/>
</dbReference>
<dbReference type="InterPro" id="IPR011611">
    <property type="entry name" value="PfkB_dom"/>
</dbReference>
<sequence>MPELITLGETMVCFTPENNEPLQYAHTFEKRIAGAESNVAIAAARLGHSSGWISKLGNDPFGSYIKNTIRGEGVDVSGVRIHSQNPTGLMFKQICDSCESVITYYRQNSAASTLTPSDLNPEYFRGCRIFHTTGINSAISQSAHETVKAAIQTAKAAGCMVSFDPNVRLKLCTRQKIRGLLLEIIRYSDILLLGLDEAEILFDTREPEEIFLRVFGLGVRFIGLKMGDQGAYAADPETSFFCPTFPARKVDSIGAGDAFNAGFLTGLLEGRSLEDCGLYGSAMGAMAVMSKGDFENLPDRNGLESFLSGSLLITR</sequence>
<dbReference type="PANTHER" id="PTHR43085:SF57">
    <property type="entry name" value="CARBOHYDRATE KINASE PFKB DOMAIN-CONTAINING PROTEIN"/>
    <property type="match status" value="1"/>
</dbReference>
<dbReference type="RefSeq" id="WP_238722182.1">
    <property type="nucleotide sequence ID" value="NZ_JAHQCW010000024.1"/>
</dbReference>
<proteinExistence type="inferred from homology"/>
<comment type="caution">
    <text evidence="5">The sequence shown here is derived from an EMBL/GenBank/DDBJ whole genome shotgun (WGS) entry which is preliminary data.</text>
</comment>
<comment type="similarity">
    <text evidence="1">Belongs to the carbohydrate kinase PfkB family.</text>
</comment>
<dbReference type="Proteomes" id="UP000712157">
    <property type="component" value="Unassembled WGS sequence"/>
</dbReference>
<gene>
    <name evidence="5" type="ORF">KTH89_14515</name>
</gene>
<dbReference type="Gene3D" id="3.40.1190.20">
    <property type="match status" value="1"/>
</dbReference>